<dbReference type="AlphaFoldDB" id="A0A0G0H0C0"/>
<reference evidence="1 2" key="1">
    <citation type="journal article" date="2015" name="Nature">
        <title>rRNA introns, odd ribosomes, and small enigmatic genomes across a large radiation of phyla.</title>
        <authorList>
            <person name="Brown C.T."/>
            <person name="Hug L.A."/>
            <person name="Thomas B.C."/>
            <person name="Sharon I."/>
            <person name="Castelle C.J."/>
            <person name="Singh A."/>
            <person name="Wilkins M.J."/>
            <person name="Williams K.H."/>
            <person name="Banfield J.F."/>
        </authorList>
    </citation>
    <scope>NUCLEOTIDE SEQUENCE [LARGE SCALE GENOMIC DNA]</scope>
</reference>
<dbReference type="Proteomes" id="UP000034471">
    <property type="component" value="Unassembled WGS sequence"/>
</dbReference>
<feature type="non-terminal residue" evidence="1">
    <location>
        <position position="1"/>
    </location>
</feature>
<evidence type="ECO:0000313" key="1">
    <source>
        <dbReference type="EMBL" id="KKQ36663.1"/>
    </source>
</evidence>
<proteinExistence type="predicted"/>
<organism evidence="1 2">
    <name type="scientific">Candidatus Roizmanbacteria bacterium GW2011_GWA2_37_7</name>
    <dbReference type="NCBI Taxonomy" id="1618481"/>
    <lineage>
        <taxon>Bacteria</taxon>
        <taxon>Candidatus Roizmaniibacteriota</taxon>
    </lineage>
</organism>
<protein>
    <submittedName>
        <fullName evidence="1">Uncharacterized protein</fullName>
    </submittedName>
</protein>
<evidence type="ECO:0000313" key="2">
    <source>
        <dbReference type="Proteomes" id="UP000034471"/>
    </source>
</evidence>
<dbReference type="EMBL" id="LBTJ01000060">
    <property type="protein sequence ID" value="KKQ36663.1"/>
    <property type="molecule type" value="Genomic_DNA"/>
</dbReference>
<comment type="caution">
    <text evidence="1">The sequence shown here is derived from an EMBL/GenBank/DDBJ whole genome shotgun (WGS) entry which is preliminary data.</text>
</comment>
<accession>A0A0G0H0C0</accession>
<gene>
    <name evidence="1" type="ORF">US54_C0060G0009</name>
</gene>
<name>A0A0G0H0C0_9BACT</name>
<sequence length="47" mass="5513">NDEKEATKERLSDLGEFLKSRWEFVAEEGKKDVKKFKAQNSNPKTKK</sequence>